<organism evidence="1 2">
    <name type="scientific">Naganishia friedmannii</name>
    <dbReference type="NCBI Taxonomy" id="89922"/>
    <lineage>
        <taxon>Eukaryota</taxon>
        <taxon>Fungi</taxon>
        <taxon>Dikarya</taxon>
        <taxon>Basidiomycota</taxon>
        <taxon>Agaricomycotina</taxon>
        <taxon>Tremellomycetes</taxon>
        <taxon>Filobasidiales</taxon>
        <taxon>Filobasidiaceae</taxon>
        <taxon>Naganishia</taxon>
    </lineage>
</organism>
<protein>
    <submittedName>
        <fullName evidence="1">Uncharacterized protein</fullName>
    </submittedName>
</protein>
<reference evidence="1" key="1">
    <citation type="submission" date="2023-04" db="EMBL/GenBank/DDBJ databases">
        <title>Draft Genome sequencing of Naganishia species isolated from polar environments using Oxford Nanopore Technology.</title>
        <authorList>
            <person name="Leo P."/>
            <person name="Venkateswaran K."/>
        </authorList>
    </citation>
    <scope>NUCLEOTIDE SEQUENCE</scope>
    <source>
        <strain evidence="1">MNA-CCFEE 5423</strain>
    </source>
</reference>
<keyword evidence="2" id="KW-1185">Reference proteome</keyword>
<evidence type="ECO:0000313" key="1">
    <source>
        <dbReference type="EMBL" id="KAJ9092892.1"/>
    </source>
</evidence>
<comment type="caution">
    <text evidence="1">The sequence shown here is derived from an EMBL/GenBank/DDBJ whole genome shotgun (WGS) entry which is preliminary data.</text>
</comment>
<dbReference type="Proteomes" id="UP001227268">
    <property type="component" value="Unassembled WGS sequence"/>
</dbReference>
<accession>A0ACC2V1K5</accession>
<sequence length="540" mass="60172">MFKQLFRKESSPSQPLLTTTIRLQNDLWVIHPPPEDAMSSGTLGDDTIMLSGVATFQSDVHVQIWNVRVALVLQYSYRCSKTQRWEQGIIYEQGQTFEEPCSQEAGSPQALQVFLDKRNKSIKRRIEFGILLPRSIATYEHLPHAKLIPQVCVSVEFSKLTWTPAELAALPPSPPVYVDKEETNMIAGRRFISESWRGGSVLIDREGESKSSFLLAHSLTNAGHLYTGPDKIVDSTSSLPSSSNHLRQTWIKNFAIASNPDPTSGPRQLRIQKRGVEGGVGEYAVYLWSDSFSVGSYICPRIEFNDMSPNCNIYSMQLSLVQTYSVVPLDEFNSGQYDPEDHQYPADTFLMHAEGNKPMSNRPGNSEPTLWQGAANLRKTGTRPPHEEEVAQSFIWQPKRVRLPDDAAMRPTTLPGTRTPIRVKHKLVVKVFFAVIGETLSGAPIAEGQGNVGDLRMLIVNLPELVPSCCVIAEWVNLPDYEETMKKKGEGDIPVCACCYAIECFPGSSFERAFPPASIRPVSETTTTTLSTERKTPANH</sequence>
<proteinExistence type="predicted"/>
<name>A0ACC2V1K5_9TREE</name>
<evidence type="ECO:0000313" key="2">
    <source>
        <dbReference type="Proteomes" id="UP001227268"/>
    </source>
</evidence>
<gene>
    <name evidence="1" type="ORF">QFC21_006604</name>
</gene>
<dbReference type="EMBL" id="JASBWT010000034">
    <property type="protein sequence ID" value="KAJ9092892.1"/>
    <property type="molecule type" value="Genomic_DNA"/>
</dbReference>